<reference evidence="1" key="1">
    <citation type="submission" date="2020-11" db="EMBL/GenBank/DDBJ databases">
        <authorList>
            <consortium name="DOE Joint Genome Institute"/>
            <person name="Ahrendt S."/>
            <person name="Riley R."/>
            <person name="Andreopoulos W."/>
            <person name="Labutti K."/>
            <person name="Pangilinan J."/>
            <person name="Ruiz-Duenas F.J."/>
            <person name="Barrasa J.M."/>
            <person name="Sanchez-Garcia M."/>
            <person name="Camarero S."/>
            <person name="Miyauchi S."/>
            <person name="Serrano A."/>
            <person name="Linde D."/>
            <person name="Babiker R."/>
            <person name="Drula E."/>
            <person name="Ayuso-Fernandez I."/>
            <person name="Pacheco R."/>
            <person name="Padilla G."/>
            <person name="Ferreira P."/>
            <person name="Barriuso J."/>
            <person name="Kellner H."/>
            <person name="Castanera R."/>
            <person name="Alfaro M."/>
            <person name="Ramirez L."/>
            <person name="Pisabarro A.G."/>
            <person name="Kuo A."/>
            <person name="Tritt A."/>
            <person name="Lipzen A."/>
            <person name="He G."/>
            <person name="Yan M."/>
            <person name="Ng V."/>
            <person name="Cullen D."/>
            <person name="Martin F."/>
            <person name="Rosso M.-N."/>
            <person name="Henrissat B."/>
            <person name="Hibbett D."/>
            <person name="Martinez A.T."/>
            <person name="Grigoriev I.V."/>
        </authorList>
    </citation>
    <scope>NUCLEOTIDE SEQUENCE</scope>
    <source>
        <strain evidence="1">MF-IS2</strain>
    </source>
</reference>
<keyword evidence="2" id="KW-1185">Reference proteome</keyword>
<evidence type="ECO:0000313" key="2">
    <source>
        <dbReference type="Proteomes" id="UP000807342"/>
    </source>
</evidence>
<dbReference type="EMBL" id="MU153765">
    <property type="protein sequence ID" value="KAF9439645.1"/>
    <property type="molecule type" value="Genomic_DNA"/>
</dbReference>
<accession>A0A9P6BVR3</accession>
<sequence>MPLVKDKIKKYTFIVMIDPALPGYIKDCVPTGPVFSIIQKYPGWGYTATMAHDATKKALVNKIICDTLTDVHSNFKLFISKSIIMTPSEPCDIHSLCSMETGDSNHLFWHKVDDNLKAVRKNKNDDCQRISEVFSNALNTDIQKYLLSQEDTMDLPDVSFMVDDHVEDFEILAGWFGLQHHSR</sequence>
<proteinExistence type="predicted"/>
<dbReference type="OrthoDB" id="2799721at2759"/>
<gene>
    <name evidence="1" type="ORF">P691DRAFT_785653</name>
</gene>
<name>A0A9P6BVR3_9AGAR</name>
<evidence type="ECO:0000313" key="1">
    <source>
        <dbReference type="EMBL" id="KAF9439645.1"/>
    </source>
</evidence>
<organism evidence="1 2">
    <name type="scientific">Macrolepiota fuliginosa MF-IS2</name>
    <dbReference type="NCBI Taxonomy" id="1400762"/>
    <lineage>
        <taxon>Eukaryota</taxon>
        <taxon>Fungi</taxon>
        <taxon>Dikarya</taxon>
        <taxon>Basidiomycota</taxon>
        <taxon>Agaricomycotina</taxon>
        <taxon>Agaricomycetes</taxon>
        <taxon>Agaricomycetidae</taxon>
        <taxon>Agaricales</taxon>
        <taxon>Agaricineae</taxon>
        <taxon>Agaricaceae</taxon>
        <taxon>Macrolepiota</taxon>
    </lineage>
</organism>
<dbReference type="AlphaFoldDB" id="A0A9P6BVR3"/>
<protein>
    <submittedName>
        <fullName evidence="1">Uncharacterized protein</fullName>
    </submittedName>
</protein>
<dbReference type="Proteomes" id="UP000807342">
    <property type="component" value="Unassembled WGS sequence"/>
</dbReference>
<comment type="caution">
    <text evidence="1">The sequence shown here is derived from an EMBL/GenBank/DDBJ whole genome shotgun (WGS) entry which is preliminary data.</text>
</comment>